<dbReference type="Gene3D" id="1.10.10.10">
    <property type="entry name" value="Winged helix-like DNA-binding domain superfamily/Winged helix DNA-binding domain"/>
    <property type="match status" value="1"/>
</dbReference>
<dbReference type="InterPro" id="IPR058163">
    <property type="entry name" value="LysR-type_TF_proteobact-type"/>
</dbReference>
<dbReference type="GO" id="GO:0003700">
    <property type="term" value="F:DNA-binding transcription factor activity"/>
    <property type="evidence" value="ECO:0007669"/>
    <property type="project" value="InterPro"/>
</dbReference>
<dbReference type="Pfam" id="PF00126">
    <property type="entry name" value="HTH_1"/>
    <property type="match status" value="1"/>
</dbReference>
<reference evidence="6" key="1">
    <citation type="submission" date="2016-01" db="EMBL/GenBank/DDBJ databases">
        <authorList>
            <person name="Peeters C."/>
        </authorList>
    </citation>
    <scope>NUCLEOTIDE SEQUENCE [LARGE SCALE GENOMIC DNA]</scope>
    <source>
        <strain evidence="6">LMG 29318</strain>
    </source>
</reference>
<evidence type="ECO:0000256" key="1">
    <source>
        <dbReference type="ARBA" id="ARBA00009437"/>
    </source>
</evidence>
<dbReference type="PANTHER" id="PTHR30537">
    <property type="entry name" value="HTH-TYPE TRANSCRIPTIONAL REGULATOR"/>
    <property type="match status" value="1"/>
</dbReference>
<comment type="similarity">
    <text evidence="1">Belongs to the LysR transcriptional regulatory family.</text>
</comment>
<dbReference type="GO" id="GO:0043565">
    <property type="term" value="F:sequence-specific DNA binding"/>
    <property type="evidence" value="ECO:0007669"/>
    <property type="project" value="TreeGrafter"/>
</dbReference>
<dbReference type="PANTHER" id="PTHR30537:SF74">
    <property type="entry name" value="HTH-TYPE TRANSCRIPTIONAL REGULATOR TRPI"/>
    <property type="match status" value="1"/>
</dbReference>
<dbReference type="Gene3D" id="3.40.190.10">
    <property type="entry name" value="Periplasmic binding protein-like II"/>
    <property type="match status" value="2"/>
</dbReference>
<evidence type="ECO:0000256" key="4">
    <source>
        <dbReference type="ARBA" id="ARBA00023163"/>
    </source>
</evidence>
<dbReference type="SUPFAM" id="SSF46785">
    <property type="entry name" value="Winged helix' DNA-binding domain"/>
    <property type="match status" value="1"/>
</dbReference>
<dbReference type="OrthoDB" id="8591238at2"/>
<dbReference type="Pfam" id="PF03466">
    <property type="entry name" value="LysR_substrate"/>
    <property type="match status" value="1"/>
</dbReference>
<gene>
    <name evidence="6" type="ORF">AWB75_03826</name>
</gene>
<dbReference type="PRINTS" id="PR00039">
    <property type="entry name" value="HTHLYSR"/>
</dbReference>
<dbReference type="InterPro" id="IPR000847">
    <property type="entry name" value="LysR_HTH_N"/>
</dbReference>
<dbReference type="CDD" id="cd08432">
    <property type="entry name" value="PBP2_GcdR_TrpI_HvrB_AmpR_like"/>
    <property type="match status" value="1"/>
</dbReference>
<keyword evidence="2" id="KW-0805">Transcription regulation</keyword>
<organism evidence="6 7">
    <name type="scientific">Caballeronia catudaia</name>
    <dbReference type="NCBI Taxonomy" id="1777136"/>
    <lineage>
        <taxon>Bacteria</taxon>
        <taxon>Pseudomonadati</taxon>
        <taxon>Pseudomonadota</taxon>
        <taxon>Betaproteobacteria</taxon>
        <taxon>Burkholderiales</taxon>
        <taxon>Burkholderiaceae</taxon>
        <taxon>Caballeronia</taxon>
    </lineage>
</organism>
<keyword evidence="3" id="KW-0238">DNA-binding</keyword>
<feature type="domain" description="HTH lysR-type" evidence="5">
    <location>
        <begin position="18"/>
        <end position="70"/>
    </location>
</feature>
<evidence type="ECO:0000313" key="6">
    <source>
        <dbReference type="EMBL" id="SAK72071.1"/>
    </source>
</evidence>
<sequence>MPRLDEPLTHDLPPLLTLRVFEAVARHLSFIRAADELAVTQSAVSHQIQKLEHHLGVPLFVRRTRSIDLTPEGGAYYVKVRRALECIAEGTREIRYSKSRNTPLKVSLLSSFATHWLAPRLAEFSLANPDVELQLMPSIELTSVGAGAAHLAIRYGEGEWANVKSSLLMRERLSPVCSSGYLAKHGPFESATDLCDGPLLMSYAHRHFEWEAWSTRHRCDLSRIPKIMLHDYNIVLEAAAAGQGIAMGRHRLIERRLIEKTLVEAVPNFAYEGSIGYWLVAPDGPIDQSAGRFVDWIRRAGAAHVLASLGDGIDEQN</sequence>
<dbReference type="InterPro" id="IPR005119">
    <property type="entry name" value="LysR_subst-bd"/>
</dbReference>
<dbReference type="PROSITE" id="PS50931">
    <property type="entry name" value="HTH_LYSR"/>
    <property type="match status" value="1"/>
</dbReference>
<dbReference type="InterPro" id="IPR036390">
    <property type="entry name" value="WH_DNA-bd_sf"/>
</dbReference>
<dbReference type="AlphaFoldDB" id="A0A158BPY2"/>
<evidence type="ECO:0000256" key="3">
    <source>
        <dbReference type="ARBA" id="ARBA00023125"/>
    </source>
</evidence>
<dbReference type="Proteomes" id="UP000054870">
    <property type="component" value="Unassembled WGS sequence"/>
</dbReference>
<dbReference type="FunFam" id="1.10.10.10:FF:000038">
    <property type="entry name" value="Glycine cleavage system transcriptional activator"/>
    <property type="match status" value="1"/>
</dbReference>
<comment type="caution">
    <text evidence="6">The sequence shown here is derived from an EMBL/GenBank/DDBJ whole genome shotgun (WGS) entry which is preliminary data.</text>
</comment>
<accession>A0A158BPY2</accession>
<protein>
    <submittedName>
        <fullName evidence="6">LysR family transcriptional regulator</fullName>
    </submittedName>
</protein>
<keyword evidence="7" id="KW-1185">Reference proteome</keyword>
<evidence type="ECO:0000313" key="7">
    <source>
        <dbReference type="Proteomes" id="UP000054870"/>
    </source>
</evidence>
<evidence type="ECO:0000259" key="5">
    <source>
        <dbReference type="PROSITE" id="PS50931"/>
    </source>
</evidence>
<dbReference type="SUPFAM" id="SSF53850">
    <property type="entry name" value="Periplasmic binding protein-like II"/>
    <property type="match status" value="1"/>
</dbReference>
<name>A0A158BPY2_9BURK</name>
<dbReference type="EMBL" id="FCOF02000017">
    <property type="protein sequence ID" value="SAK72071.1"/>
    <property type="molecule type" value="Genomic_DNA"/>
</dbReference>
<dbReference type="GO" id="GO:0006351">
    <property type="term" value="P:DNA-templated transcription"/>
    <property type="evidence" value="ECO:0007669"/>
    <property type="project" value="TreeGrafter"/>
</dbReference>
<proteinExistence type="inferred from homology"/>
<evidence type="ECO:0000256" key="2">
    <source>
        <dbReference type="ARBA" id="ARBA00023015"/>
    </source>
</evidence>
<dbReference type="InterPro" id="IPR036388">
    <property type="entry name" value="WH-like_DNA-bd_sf"/>
</dbReference>
<keyword evidence="4" id="KW-0804">Transcription</keyword>